<evidence type="ECO:0000313" key="3">
    <source>
        <dbReference type="Proteomes" id="UP000886653"/>
    </source>
</evidence>
<evidence type="ECO:0000256" key="1">
    <source>
        <dbReference type="SAM" id="MobiDB-lite"/>
    </source>
</evidence>
<accession>A0A9P6NIA4</accession>
<dbReference type="EMBL" id="MU167260">
    <property type="protein sequence ID" value="KAG0146488.1"/>
    <property type="molecule type" value="Genomic_DNA"/>
</dbReference>
<dbReference type="Proteomes" id="UP000886653">
    <property type="component" value="Unassembled WGS sequence"/>
</dbReference>
<sequence length="359" mass="39612">MGSVQMRWGRPWLVSDTASLALFLPKPGDPALGGQSSRVQYVISDAPRQELLNKNRNLCKILAVHHGPDAASHATHLVSISPGSRILSSLLSFVVPILAVVPLSTLSIKTMPPKANQPDPNLDKYFILVRSGENAGKWSCKLCQSWIPFTLRSSHCRLDKHRQLVAKEHEKKTPHGPGLPPGIHSDPQSQFSMADMEALGFTIPHGPGLPPGIHSNPQSQFSMADMEALGFTIPVGQGTSQDLGLEINNQHQDNTDGFEIDNEYNTMSDASNFRHALEEPDRSLASDSKGSGPDPVTESRDQKWFNGERTWAEIQAKTHLPIPTHREVLLSMGHRSLDIEDKMEIEMEESYEEAEDEGK</sequence>
<reference evidence="2" key="1">
    <citation type="submission" date="2013-11" db="EMBL/GenBank/DDBJ databases">
        <title>Genome sequence of the fusiform rust pathogen reveals effectors for host alternation and coevolution with pine.</title>
        <authorList>
            <consortium name="DOE Joint Genome Institute"/>
            <person name="Smith K."/>
            <person name="Pendleton A."/>
            <person name="Kubisiak T."/>
            <person name="Anderson C."/>
            <person name="Salamov A."/>
            <person name="Aerts A."/>
            <person name="Riley R."/>
            <person name="Clum A."/>
            <person name="Lindquist E."/>
            <person name="Ence D."/>
            <person name="Campbell M."/>
            <person name="Kronenberg Z."/>
            <person name="Feau N."/>
            <person name="Dhillon B."/>
            <person name="Hamelin R."/>
            <person name="Burleigh J."/>
            <person name="Smith J."/>
            <person name="Yandell M."/>
            <person name="Nelson C."/>
            <person name="Grigoriev I."/>
            <person name="Davis J."/>
        </authorList>
    </citation>
    <scope>NUCLEOTIDE SEQUENCE</scope>
    <source>
        <strain evidence="2">G11</strain>
    </source>
</reference>
<name>A0A9P6NIA4_9BASI</name>
<evidence type="ECO:0000313" key="2">
    <source>
        <dbReference type="EMBL" id="KAG0146488.1"/>
    </source>
</evidence>
<feature type="region of interest" description="Disordered" evidence="1">
    <location>
        <begin position="278"/>
        <end position="304"/>
    </location>
</feature>
<comment type="caution">
    <text evidence="2">The sequence shown here is derived from an EMBL/GenBank/DDBJ whole genome shotgun (WGS) entry which is preliminary data.</text>
</comment>
<protein>
    <submittedName>
        <fullName evidence="2">Uncharacterized protein</fullName>
    </submittedName>
</protein>
<keyword evidence="3" id="KW-1185">Reference proteome</keyword>
<gene>
    <name evidence="2" type="ORF">CROQUDRAFT_92626</name>
</gene>
<feature type="region of interest" description="Disordered" evidence="1">
    <location>
        <begin position="168"/>
        <end position="187"/>
    </location>
</feature>
<organism evidence="2 3">
    <name type="scientific">Cronartium quercuum f. sp. fusiforme G11</name>
    <dbReference type="NCBI Taxonomy" id="708437"/>
    <lineage>
        <taxon>Eukaryota</taxon>
        <taxon>Fungi</taxon>
        <taxon>Dikarya</taxon>
        <taxon>Basidiomycota</taxon>
        <taxon>Pucciniomycotina</taxon>
        <taxon>Pucciniomycetes</taxon>
        <taxon>Pucciniales</taxon>
        <taxon>Coleosporiaceae</taxon>
        <taxon>Cronartium</taxon>
    </lineage>
</organism>
<dbReference type="AlphaFoldDB" id="A0A9P6NIA4"/>
<proteinExistence type="predicted"/>